<protein>
    <submittedName>
        <fullName evidence="1">Uncharacterized protein</fullName>
    </submittedName>
</protein>
<proteinExistence type="predicted"/>
<organism evidence="1 2">
    <name type="scientific">Pseudonocardia acidicola</name>
    <dbReference type="NCBI Taxonomy" id="2724939"/>
    <lineage>
        <taxon>Bacteria</taxon>
        <taxon>Bacillati</taxon>
        <taxon>Actinomycetota</taxon>
        <taxon>Actinomycetes</taxon>
        <taxon>Pseudonocardiales</taxon>
        <taxon>Pseudonocardiaceae</taxon>
        <taxon>Pseudonocardia</taxon>
    </lineage>
</organism>
<name>A0ABX1SGM9_9PSEU</name>
<accession>A0ABX1SGM9</accession>
<sequence>MSYYRPQPDELEHRQNPAALSRVQAGRAVDVVAQALHGDAGPLAGLAASRDPDRLTRALYAALAVARTLAGQFPDPTEAINFAAEQVDELAAGEAA</sequence>
<dbReference type="RefSeq" id="WP_169384186.1">
    <property type="nucleotide sequence ID" value="NZ_JAAXLA010000063.1"/>
</dbReference>
<evidence type="ECO:0000313" key="1">
    <source>
        <dbReference type="EMBL" id="NMI00722.1"/>
    </source>
</evidence>
<keyword evidence="2" id="KW-1185">Reference proteome</keyword>
<dbReference type="Proteomes" id="UP000820669">
    <property type="component" value="Unassembled WGS sequence"/>
</dbReference>
<comment type="caution">
    <text evidence="1">The sequence shown here is derived from an EMBL/GenBank/DDBJ whole genome shotgun (WGS) entry which is preliminary data.</text>
</comment>
<evidence type="ECO:0000313" key="2">
    <source>
        <dbReference type="Proteomes" id="UP000820669"/>
    </source>
</evidence>
<dbReference type="EMBL" id="JAAXLA010000063">
    <property type="protein sequence ID" value="NMI00722.1"/>
    <property type="molecule type" value="Genomic_DNA"/>
</dbReference>
<gene>
    <name evidence="1" type="ORF">HF526_25945</name>
</gene>
<reference evidence="1 2" key="1">
    <citation type="submission" date="2020-04" db="EMBL/GenBank/DDBJ databases">
        <authorList>
            <person name="Klaysubun C."/>
            <person name="Duangmal K."/>
            <person name="Lipun K."/>
        </authorList>
    </citation>
    <scope>NUCLEOTIDE SEQUENCE [LARGE SCALE GENOMIC DNA]</scope>
    <source>
        <strain evidence="1 2">K10HN5</strain>
    </source>
</reference>